<dbReference type="PANTHER" id="PTHR40788:SF2">
    <property type="entry name" value="CLR5 DOMAIN-CONTAINING PROTEIN"/>
    <property type="match status" value="1"/>
</dbReference>
<evidence type="ECO:0000313" key="1">
    <source>
        <dbReference type="EMBL" id="KAJ7771010.1"/>
    </source>
</evidence>
<protein>
    <submittedName>
        <fullName evidence="1">Uncharacterized protein</fullName>
    </submittedName>
</protein>
<proteinExistence type="predicted"/>
<dbReference type="Proteomes" id="UP001215280">
    <property type="component" value="Unassembled WGS sequence"/>
</dbReference>
<accession>A0AAD7JSY7</accession>
<organism evidence="1 2">
    <name type="scientific">Mycena maculata</name>
    <dbReference type="NCBI Taxonomy" id="230809"/>
    <lineage>
        <taxon>Eukaryota</taxon>
        <taxon>Fungi</taxon>
        <taxon>Dikarya</taxon>
        <taxon>Basidiomycota</taxon>
        <taxon>Agaricomycotina</taxon>
        <taxon>Agaricomycetes</taxon>
        <taxon>Agaricomycetidae</taxon>
        <taxon>Agaricales</taxon>
        <taxon>Marasmiineae</taxon>
        <taxon>Mycenaceae</taxon>
        <taxon>Mycena</taxon>
    </lineage>
</organism>
<comment type="caution">
    <text evidence="1">The sequence shown here is derived from an EMBL/GenBank/DDBJ whole genome shotgun (WGS) entry which is preliminary data.</text>
</comment>
<dbReference type="PANTHER" id="PTHR40788">
    <property type="entry name" value="CLR5 DOMAIN-CONTAINING PROTEIN-RELATED"/>
    <property type="match status" value="1"/>
</dbReference>
<evidence type="ECO:0000313" key="2">
    <source>
        <dbReference type="Proteomes" id="UP001215280"/>
    </source>
</evidence>
<gene>
    <name evidence="1" type="ORF">DFH07DRAFT_768409</name>
</gene>
<dbReference type="AlphaFoldDB" id="A0AAD7JSY7"/>
<name>A0AAD7JSY7_9AGAR</name>
<reference evidence="1" key="1">
    <citation type="submission" date="2023-03" db="EMBL/GenBank/DDBJ databases">
        <title>Massive genome expansion in bonnet fungi (Mycena s.s.) driven by repeated elements and novel gene families across ecological guilds.</title>
        <authorList>
            <consortium name="Lawrence Berkeley National Laboratory"/>
            <person name="Harder C.B."/>
            <person name="Miyauchi S."/>
            <person name="Viragh M."/>
            <person name="Kuo A."/>
            <person name="Thoen E."/>
            <person name="Andreopoulos B."/>
            <person name="Lu D."/>
            <person name="Skrede I."/>
            <person name="Drula E."/>
            <person name="Henrissat B."/>
            <person name="Morin E."/>
            <person name="Kohler A."/>
            <person name="Barry K."/>
            <person name="LaButti K."/>
            <person name="Morin E."/>
            <person name="Salamov A."/>
            <person name="Lipzen A."/>
            <person name="Mereny Z."/>
            <person name="Hegedus B."/>
            <person name="Baldrian P."/>
            <person name="Stursova M."/>
            <person name="Weitz H."/>
            <person name="Taylor A."/>
            <person name="Grigoriev I.V."/>
            <person name="Nagy L.G."/>
            <person name="Martin F."/>
            <person name="Kauserud H."/>
        </authorList>
    </citation>
    <scope>NUCLEOTIDE SEQUENCE</scope>
    <source>
        <strain evidence="1">CBHHK188m</strain>
    </source>
</reference>
<keyword evidence="2" id="KW-1185">Reference proteome</keyword>
<dbReference type="EMBL" id="JARJLG010000022">
    <property type="protein sequence ID" value="KAJ7771010.1"/>
    <property type="molecule type" value="Genomic_DNA"/>
</dbReference>
<sequence>MELVNSLPPHMRPKSIFTPEQASQRANKVRHELFKSWYRLKAIILAHEDTIQKRWKKRTAVKRKKLLQEINSKLPMEHAPEIAALGAPEKSEDDRDVFVLPYLNLEDLSVNNGTQFLGLLHARAHHFPSEFVWFDDDTIHFGIVAGGIHRYHAVDCAMIAFGDEATYGKVLPYPDPLDDSDDDSPDGFQMEHMLRESISFGNGLLVLETQSKLMNFLLGVVSKILDDLDLSTLMPSAPLPTPVIPILNTEFQWKSSARANAQRPYGPPPVFSIDDIAVLLDSQYELSVQHLADLRTDPMYLAETIQSYYDHRPEKILGQASPALIQNRAVSLMLTDAYSFLAHYHVAKSIIDDFRVVQAKFPNGVARARDLPPEYEEVLKKLYPLLALLQGLLTKVHCNTIHLRRYDLMAFSRRSGDQLYTYMTILLQEDQTHLRQVSRIFDQIDRITQDPVEHKRISPLIAGLLSQWGTINDRRTILQWHRSAVEETENPQEGAQQRLQKWIPLFASIISNAGPEAQLADKAFPVSRFMYPKGPRSDEWAAKCQRVDDAFSAFWTAADRLMVKRCGKELFALGTSVVAPFAVARTNWAELAKPKVPQRRDIQPAVVLPFGGASQNTAADTEEVRVAKTKPKTRGVATAVHEDADRNQEVAEKIDTEPPRAVSAKVYKRRSEEIQLQQGSVTWKDTQTAFAQLDFTLHKTRGSAWIFRHPDGRRSVTGEYGLLANRTSVPVSNTGGISSSRATPGADDEVLGSAPVWSAPDAKVRLDIGVFRLGCDGGLMASLEDEKKRSTEMSSALVSLVRP</sequence>